<feature type="domain" description="PKS/mFAS DH" evidence="2">
    <location>
        <begin position="1"/>
        <end position="278"/>
    </location>
</feature>
<dbReference type="AlphaFoldDB" id="A0A5M9LG99"/>
<dbReference type="PROSITE" id="PS52019">
    <property type="entry name" value="PKS_MFAS_DH"/>
    <property type="match status" value="1"/>
</dbReference>
<comment type="caution">
    <text evidence="1">Lacks conserved residue(s) required for the propagation of feature annotation.</text>
</comment>
<dbReference type="GeneID" id="90953837"/>
<dbReference type="Proteomes" id="UP000245464">
    <property type="component" value="Chromosome 1"/>
</dbReference>
<name>A0A5M9LG99_9PLEO</name>
<protein>
    <submittedName>
        <fullName evidence="3">Fatty acid synthase</fullName>
    </submittedName>
</protein>
<dbReference type="EMBL" id="NQIK02000001">
    <property type="protein sequence ID" value="KAF7576056.1"/>
    <property type="molecule type" value="Genomic_DNA"/>
</dbReference>
<proteinExistence type="predicted"/>
<feature type="region of interest" description="N-terminal hotdog fold" evidence="1">
    <location>
        <begin position="1"/>
        <end position="89"/>
    </location>
</feature>
<accession>A0A5M9LG99</accession>
<evidence type="ECO:0000256" key="1">
    <source>
        <dbReference type="PROSITE-ProRule" id="PRU01363"/>
    </source>
</evidence>
<dbReference type="KEGG" id="ptrr:90953837"/>
<dbReference type="InterPro" id="IPR042104">
    <property type="entry name" value="PKS_dehydratase_sf"/>
</dbReference>
<gene>
    <name evidence="3" type="ORF">PtrM4_002960</name>
</gene>
<evidence type="ECO:0000313" key="3">
    <source>
        <dbReference type="EMBL" id="KAF7576056.1"/>
    </source>
</evidence>
<reference evidence="3 4" key="1">
    <citation type="journal article" date="2018" name="BMC Genomics">
        <title>Comparative genomics of the wheat fungal pathogen Pyrenophora tritici-repentis reveals chromosomal variations and genome plasticity.</title>
        <authorList>
            <person name="Moolhuijzen P."/>
            <person name="See P.T."/>
            <person name="Hane J.K."/>
            <person name="Shi G."/>
            <person name="Liu Z."/>
            <person name="Oliver R.P."/>
            <person name="Moffat C.S."/>
        </authorList>
    </citation>
    <scope>NUCLEOTIDE SEQUENCE [LARGE SCALE GENOMIC DNA]</scope>
    <source>
        <strain evidence="3">M4</strain>
    </source>
</reference>
<dbReference type="InterPro" id="IPR049900">
    <property type="entry name" value="PKS_mFAS_DH"/>
</dbReference>
<evidence type="ECO:0000259" key="2">
    <source>
        <dbReference type="PROSITE" id="PS52019"/>
    </source>
</evidence>
<dbReference type="InterPro" id="IPR049551">
    <property type="entry name" value="PKS_DH_C"/>
</dbReference>
<dbReference type="Pfam" id="PF14765">
    <property type="entry name" value="PS-DH"/>
    <property type="match status" value="1"/>
</dbReference>
<feature type="region of interest" description="C-terminal hotdog fold" evidence="1">
    <location>
        <begin position="118"/>
        <end position="278"/>
    </location>
</feature>
<dbReference type="Gene3D" id="3.10.129.110">
    <property type="entry name" value="Polyketide synthase dehydratase"/>
    <property type="match status" value="1"/>
</dbReference>
<sequence length="459" mass="51579">MAIEAVRQIADEGLAITLFRLRDISIKRTMIVPDSKDGLEVVLSMNRVDESSVSVSNAWCRFQISSYNPAGDDWVEHCTVYIAVEYATTTGPIDGGREARGESAIRRRELENAENRCQAAFDMFRAYENMATVGLQVGPLFRNGSDARGTGSQGRAVIGRMTVPDIATSMLKQHFSPHFIHPATFDSMIHFVLAAIMDLFGATSLKNPAVLMFIKDVWLSTELSPLPGHKYRVHGRTERVAFEKYDNDVLVWDEAATGDARMLVTGIHATPLDSADQRAATSRELCHEVKWPMYLETISQADLSVENSPLGSDRLTAEWGHLHNYLQWLEQPEHWTKEDKVSSVSRSDFEAIRYNEAAKAELYSKIQGYKAEGRLAYRMGSNIVSVLRGETDPLQLMFGQDDILDQVYSDLVRLGDLPELLARYLQILDGNRTNLRVLEGRRNRVLHRSCYPPPGPSLQ</sequence>
<dbReference type="RefSeq" id="XP_065964862.1">
    <property type="nucleotide sequence ID" value="XM_066102660.1"/>
</dbReference>
<organism evidence="3 4">
    <name type="scientific">Pyrenophora tritici-repentis</name>
    <dbReference type="NCBI Taxonomy" id="45151"/>
    <lineage>
        <taxon>Eukaryota</taxon>
        <taxon>Fungi</taxon>
        <taxon>Dikarya</taxon>
        <taxon>Ascomycota</taxon>
        <taxon>Pezizomycotina</taxon>
        <taxon>Dothideomycetes</taxon>
        <taxon>Pleosporomycetidae</taxon>
        <taxon>Pleosporales</taxon>
        <taxon>Pleosporineae</taxon>
        <taxon>Pleosporaceae</taxon>
        <taxon>Pyrenophora</taxon>
    </lineage>
</organism>
<evidence type="ECO:0000313" key="4">
    <source>
        <dbReference type="Proteomes" id="UP000245464"/>
    </source>
</evidence>
<comment type="caution">
    <text evidence="3">The sequence shown here is derived from an EMBL/GenBank/DDBJ whole genome shotgun (WGS) entry which is preliminary data.</text>
</comment>